<dbReference type="Pfam" id="PF07992">
    <property type="entry name" value="Pyr_redox_2"/>
    <property type="match status" value="1"/>
</dbReference>
<dbReference type="PANTHER" id="PTHR43706:SF13">
    <property type="entry name" value="NADH DEHYDROGENASE-RELATED"/>
    <property type="match status" value="1"/>
</dbReference>
<evidence type="ECO:0000256" key="3">
    <source>
        <dbReference type="ARBA" id="ARBA00022827"/>
    </source>
</evidence>
<dbReference type="PANTHER" id="PTHR43706">
    <property type="entry name" value="NADH DEHYDROGENASE"/>
    <property type="match status" value="1"/>
</dbReference>
<sequence>MIRMGKTLHWKVSHDMILQRTRSRHFGSTATAAAAAAAGKAGTIVLGTGWAGFNVAINVNRDVPLTVVSPSNHFLFTPLLASSSVGTLEFRCIQEPIRTVLSSKGRYVQAMAKALDPDNKKLICETAFQDVFELEYEKLVIAVGVKPNTFGIPSIQEGNGIYFLKQLKHARGIRNNIIDSFEKAAVPTVSEAERRRLLSFVVVGGGPTSCEFTSELHDFIKQDVSKLYRELLPLVKITLVEAGPALLGPFDVALQNYTHGLFRKRDIDVRLGTAVTGVQDVEKVGYHFMCREALLSDGTKLEFGTMVWSAGLAPQDFTSSLQDTLELHPRTKRIVVDEYLRVKGYEGSIWAIGDAAVNRQGTPLPQLAQVARQQGIYLAKVLNGTQGQDEKKFHFWSLGSMAYVGELKGIYDGSSFGEPGMNNNPKVPQITGLMALLMWRFAYWGRQTSLVNKMLIPMHWFKSFVFGRDVSRF</sequence>
<comment type="caution">
    <text evidence="8">The sequence shown here is derived from an EMBL/GenBank/DDBJ whole genome shotgun (WGS) entry which is preliminary data.</text>
</comment>
<dbReference type="GO" id="GO:0003954">
    <property type="term" value="F:NADH dehydrogenase activity"/>
    <property type="evidence" value="ECO:0007669"/>
    <property type="project" value="InterPro"/>
</dbReference>
<keyword evidence="9" id="KW-1185">Reference proteome</keyword>
<feature type="domain" description="FAD/NAD(P)-binding" evidence="6">
    <location>
        <begin position="44"/>
        <end position="375"/>
    </location>
</feature>
<organism evidence="8 9">
    <name type="scientific">Nitzschia inconspicua</name>
    <dbReference type="NCBI Taxonomy" id="303405"/>
    <lineage>
        <taxon>Eukaryota</taxon>
        <taxon>Sar</taxon>
        <taxon>Stramenopiles</taxon>
        <taxon>Ochrophyta</taxon>
        <taxon>Bacillariophyta</taxon>
        <taxon>Bacillariophyceae</taxon>
        <taxon>Bacillariophycidae</taxon>
        <taxon>Bacillariales</taxon>
        <taxon>Bacillariaceae</taxon>
        <taxon>Nitzschia</taxon>
    </lineage>
</organism>
<evidence type="ECO:0000313" key="8">
    <source>
        <dbReference type="EMBL" id="KAG7356208.1"/>
    </source>
</evidence>
<keyword evidence="3" id="KW-0274">FAD</keyword>
<reference evidence="8" key="1">
    <citation type="journal article" date="2021" name="Sci. Rep.">
        <title>Diploid genomic architecture of Nitzschia inconspicua, an elite biomass production diatom.</title>
        <authorList>
            <person name="Oliver A."/>
            <person name="Podell S."/>
            <person name="Pinowska A."/>
            <person name="Traller J.C."/>
            <person name="Smith S.R."/>
            <person name="McClure R."/>
            <person name="Beliaev A."/>
            <person name="Bohutskyi P."/>
            <person name="Hill E.A."/>
            <person name="Rabines A."/>
            <person name="Zheng H."/>
            <person name="Allen L.Z."/>
            <person name="Kuo A."/>
            <person name="Grigoriev I.V."/>
            <person name="Allen A.E."/>
            <person name="Hazlebeck D."/>
            <person name="Allen E.E."/>
        </authorList>
    </citation>
    <scope>NUCLEOTIDE SEQUENCE</scope>
    <source>
        <strain evidence="8">Hildebrandi</strain>
    </source>
</reference>
<protein>
    <submittedName>
        <fullName evidence="8">Pyridine nucleotide-disulfide oxidoreductase</fullName>
    </submittedName>
</protein>
<dbReference type="Proteomes" id="UP000693970">
    <property type="component" value="Unassembled WGS sequence"/>
</dbReference>
<evidence type="ECO:0000313" key="9">
    <source>
        <dbReference type="Proteomes" id="UP000693970"/>
    </source>
</evidence>
<reference evidence="8" key="2">
    <citation type="submission" date="2021-04" db="EMBL/GenBank/DDBJ databases">
        <authorList>
            <person name="Podell S."/>
        </authorList>
    </citation>
    <scope>NUCLEOTIDE SEQUENCE</scope>
    <source>
        <strain evidence="8">Hildebrandi</strain>
    </source>
</reference>
<dbReference type="InterPro" id="IPR054585">
    <property type="entry name" value="NDH2-like_C"/>
</dbReference>
<dbReference type="InterPro" id="IPR023753">
    <property type="entry name" value="FAD/NAD-binding_dom"/>
</dbReference>
<keyword evidence="2" id="KW-0285">Flavoprotein</keyword>
<accession>A0A9K3L7G9</accession>
<evidence type="ECO:0000256" key="5">
    <source>
        <dbReference type="ARBA" id="ARBA00023027"/>
    </source>
</evidence>
<evidence type="ECO:0000259" key="6">
    <source>
        <dbReference type="Pfam" id="PF07992"/>
    </source>
</evidence>
<gene>
    <name evidence="8" type="ORF">IV203_000894</name>
</gene>
<dbReference type="GO" id="GO:0005739">
    <property type="term" value="C:mitochondrion"/>
    <property type="evidence" value="ECO:0007669"/>
    <property type="project" value="TreeGrafter"/>
</dbReference>
<dbReference type="InterPro" id="IPR045024">
    <property type="entry name" value="NDH-2"/>
</dbReference>
<name>A0A9K3L7G9_9STRA</name>
<dbReference type="OrthoDB" id="3244603at2759"/>
<feature type="domain" description="External alternative NADH-ubiquinone oxidoreductase-like C-terminal" evidence="7">
    <location>
        <begin position="398"/>
        <end position="469"/>
    </location>
</feature>
<evidence type="ECO:0000256" key="4">
    <source>
        <dbReference type="ARBA" id="ARBA00023002"/>
    </source>
</evidence>
<proteinExistence type="inferred from homology"/>
<evidence type="ECO:0000256" key="1">
    <source>
        <dbReference type="ARBA" id="ARBA00005272"/>
    </source>
</evidence>
<evidence type="ECO:0000256" key="2">
    <source>
        <dbReference type="ARBA" id="ARBA00022630"/>
    </source>
</evidence>
<keyword evidence="4" id="KW-0560">Oxidoreductase</keyword>
<evidence type="ECO:0000259" key="7">
    <source>
        <dbReference type="Pfam" id="PF22366"/>
    </source>
</evidence>
<dbReference type="Pfam" id="PF22366">
    <property type="entry name" value="NDH2_C"/>
    <property type="match status" value="1"/>
</dbReference>
<comment type="similarity">
    <text evidence="1">Belongs to the NADH dehydrogenase family.</text>
</comment>
<keyword evidence="5" id="KW-0520">NAD</keyword>
<dbReference type="EMBL" id="JAGRRH010000015">
    <property type="protein sequence ID" value="KAG7356208.1"/>
    <property type="molecule type" value="Genomic_DNA"/>
</dbReference>
<dbReference type="AlphaFoldDB" id="A0A9K3L7G9"/>